<evidence type="ECO:0000256" key="1">
    <source>
        <dbReference type="SAM" id="SignalP"/>
    </source>
</evidence>
<evidence type="ECO:0000313" key="2">
    <source>
        <dbReference type="EMBL" id="KAF9145051.1"/>
    </source>
</evidence>
<feature type="chain" id="PRO_5040308312" description="Triacylglycerol lipase" evidence="1">
    <location>
        <begin position="25"/>
        <end position="216"/>
    </location>
</feature>
<dbReference type="Pfam" id="PF01674">
    <property type="entry name" value="Lipase_2"/>
    <property type="match status" value="1"/>
</dbReference>
<proteinExistence type="predicted"/>
<sequence>MRFSTAFASAALALTALVSSFIQATPVPVRESGAIIHEAIAVDPHSTALVKRASAGYGQLHGIPIVYGLDKMENSAQQLSDFVDRVLKATNTTQVDLFGYSQGSIMPRYYLRYLGGAPKVNKFAAIGSIQCGTNLLGLVNLLTPLGLYDPIKAVFDTLCLSCFQFLENSKFIKNLNTGGDTVSGVKYLMITSKLKETVTPYTNGFLRDNNPLVKNV</sequence>
<dbReference type="InterPro" id="IPR029058">
    <property type="entry name" value="AB_hydrolase_fold"/>
</dbReference>
<dbReference type="InterPro" id="IPR002918">
    <property type="entry name" value="Lipase_EstA/Esterase_EstB"/>
</dbReference>
<dbReference type="GO" id="GO:0016042">
    <property type="term" value="P:lipid catabolic process"/>
    <property type="evidence" value="ECO:0007669"/>
    <property type="project" value="InterPro"/>
</dbReference>
<comment type="caution">
    <text evidence="2">The sequence shown here is derived from an EMBL/GenBank/DDBJ whole genome shotgun (WGS) entry which is preliminary data.</text>
</comment>
<dbReference type="GO" id="GO:0016787">
    <property type="term" value="F:hydrolase activity"/>
    <property type="evidence" value="ECO:0007669"/>
    <property type="project" value="InterPro"/>
</dbReference>
<keyword evidence="3" id="KW-1185">Reference proteome</keyword>
<accession>A0A9P5RTW8</accession>
<feature type="non-terminal residue" evidence="2">
    <location>
        <position position="1"/>
    </location>
</feature>
<protein>
    <recommendedName>
        <fullName evidence="4">Triacylglycerol lipase</fullName>
    </recommendedName>
</protein>
<keyword evidence="1" id="KW-0732">Signal</keyword>
<dbReference type="Proteomes" id="UP000748756">
    <property type="component" value="Unassembled WGS sequence"/>
</dbReference>
<dbReference type="AlphaFoldDB" id="A0A9P5RTW8"/>
<dbReference type="OrthoDB" id="9974421at2759"/>
<evidence type="ECO:0000313" key="3">
    <source>
        <dbReference type="Proteomes" id="UP000748756"/>
    </source>
</evidence>
<dbReference type="SUPFAM" id="SSF53474">
    <property type="entry name" value="alpha/beta-Hydrolases"/>
    <property type="match status" value="1"/>
</dbReference>
<evidence type="ECO:0008006" key="4">
    <source>
        <dbReference type="Google" id="ProtNLM"/>
    </source>
</evidence>
<dbReference type="EMBL" id="JAAAUQ010000976">
    <property type="protein sequence ID" value="KAF9145051.1"/>
    <property type="molecule type" value="Genomic_DNA"/>
</dbReference>
<name>A0A9P5RTW8_9FUNG</name>
<feature type="signal peptide" evidence="1">
    <location>
        <begin position="1"/>
        <end position="24"/>
    </location>
</feature>
<reference evidence="2" key="1">
    <citation type="journal article" date="2020" name="Fungal Divers.">
        <title>Resolving the Mortierellaceae phylogeny through synthesis of multi-gene phylogenetics and phylogenomics.</title>
        <authorList>
            <person name="Vandepol N."/>
            <person name="Liber J."/>
            <person name="Desiro A."/>
            <person name="Na H."/>
            <person name="Kennedy M."/>
            <person name="Barry K."/>
            <person name="Grigoriev I.V."/>
            <person name="Miller A.N."/>
            <person name="O'Donnell K."/>
            <person name="Stajich J.E."/>
            <person name="Bonito G."/>
        </authorList>
    </citation>
    <scope>NUCLEOTIDE SEQUENCE</scope>
    <source>
        <strain evidence="2">NRRL 6426</strain>
    </source>
</reference>
<organism evidence="2 3">
    <name type="scientific">Linnemannia schmuckeri</name>
    <dbReference type="NCBI Taxonomy" id="64567"/>
    <lineage>
        <taxon>Eukaryota</taxon>
        <taxon>Fungi</taxon>
        <taxon>Fungi incertae sedis</taxon>
        <taxon>Mucoromycota</taxon>
        <taxon>Mortierellomycotina</taxon>
        <taxon>Mortierellomycetes</taxon>
        <taxon>Mortierellales</taxon>
        <taxon>Mortierellaceae</taxon>
        <taxon>Linnemannia</taxon>
    </lineage>
</organism>
<dbReference type="Gene3D" id="3.40.50.1820">
    <property type="entry name" value="alpha/beta hydrolase"/>
    <property type="match status" value="1"/>
</dbReference>
<gene>
    <name evidence="2" type="ORF">BG015_012011</name>
</gene>